<dbReference type="CDD" id="cd21551">
    <property type="entry name" value="VEFS-box_SUZ12"/>
    <property type="match status" value="1"/>
</dbReference>
<feature type="compositionally biased region" description="Polar residues" evidence="8">
    <location>
        <begin position="783"/>
        <end position="792"/>
    </location>
</feature>
<dbReference type="Proteomes" id="UP000325440">
    <property type="component" value="Unassembled WGS sequence"/>
</dbReference>
<evidence type="ECO:0000259" key="10">
    <source>
        <dbReference type="Pfam" id="PF23320"/>
    </source>
</evidence>
<feature type="region of interest" description="Disordered" evidence="8">
    <location>
        <begin position="683"/>
        <end position="792"/>
    </location>
</feature>
<dbReference type="GO" id="GO:0035098">
    <property type="term" value="C:ESC/E(Z) complex"/>
    <property type="evidence" value="ECO:0007669"/>
    <property type="project" value="TreeGrafter"/>
</dbReference>
<dbReference type="GO" id="GO:0016586">
    <property type="term" value="C:RSC-type complex"/>
    <property type="evidence" value="ECO:0007669"/>
    <property type="project" value="TreeGrafter"/>
</dbReference>
<feature type="domain" description="Polycomb protein VEFS-Box" evidence="9">
    <location>
        <begin position="483"/>
        <end position="602"/>
    </location>
</feature>
<evidence type="ECO:0000259" key="9">
    <source>
        <dbReference type="Pfam" id="PF09733"/>
    </source>
</evidence>
<evidence type="ECO:0000256" key="5">
    <source>
        <dbReference type="ARBA" id="ARBA00022853"/>
    </source>
</evidence>
<evidence type="ECO:0000256" key="3">
    <source>
        <dbReference type="ARBA" id="ARBA00022771"/>
    </source>
</evidence>
<keyword evidence="2" id="KW-0479">Metal-binding</keyword>
<evidence type="ECO:0000256" key="2">
    <source>
        <dbReference type="ARBA" id="ARBA00022723"/>
    </source>
</evidence>
<dbReference type="PANTHER" id="PTHR22597:SF0">
    <property type="entry name" value="POLYCOMB PROTEIN SUZ12"/>
    <property type="match status" value="1"/>
</dbReference>
<keyword evidence="7" id="KW-0804">Transcription</keyword>
<sequence length="792" mass="91093">MIRTFSREILKRMAPKKREKELDKNRIDETDHELFLQAFEKPTQIYKYLRNRSLFSPLFLIRTLSYMKANRPRAKHPKKKLDVDSLLSTMEKKIFEKKTCNKRYLTITYIGYYDDKMKNENEPIKIETSLMKISHKKRKDASPFSLVSYGFSSVPVNPSCNQLTSQAAIVSIPVESLTATTMNGLMSKSHHLLVRIMNVASNSDSENTEPSQKKRRMSIKEGNGVNKREFGANLVIHDKQNRCLLKDGDYDCVVEEINASPISAVGKSASWERLKEVKTGPQFSVFENRNKIKLRLKWSAEPNTTTIEFPLVDNKENNWPNSNSRRSSSVQNANGSMDNSTNKLKVVYQFLYNNNSRQQTEASEDLQCPWCNLDCFTLYALLKHLKLCHARFTFSYVPTGSGARIDVAINEHYDGCYIGSPQDLIAQPQRDESKNVGYRITRVGPVRRTVVSKIVVCHPKRLRRASLSEFLHELEDTDGYDGQRPYVTGHNRLYHHTSTCLPIYPREMDVDSEDESDPIWLRKKTSMMIDEFTDVNDGEKEIMKMWNLHVMKEGFVGDCQIPLALSMFVESKGKDILRKNLYKNFMLHLCNLCDLRLISPVTFYTTIQKLQDIIAIDSEASNVLYESFETQRKYWREEGAKKSEDRTEIRCLVQSPLQSDIGTRRKPAGSFYPLKLQDKLKGKVIKQQNGRKGNSTRQNPPATKNANNVEEKKYEKKSDKKGGSTTRSQSAVRTDKPEKPLEKRNSTSLNGEDHKISATLTVRRRTFPILTDKKKPVPEKLPSNGSESIRRK</sequence>
<dbReference type="PANTHER" id="PTHR22597">
    <property type="entry name" value="POLYCOMB GROUP PROTEIN"/>
    <property type="match status" value="1"/>
</dbReference>
<keyword evidence="6" id="KW-0805">Transcription regulation</keyword>
<dbReference type="CDD" id="cd21740">
    <property type="entry name" value="C2_II_SUZ12"/>
    <property type="match status" value="1"/>
</dbReference>
<dbReference type="OrthoDB" id="166746at2759"/>
<dbReference type="Pfam" id="PF09733">
    <property type="entry name" value="VEFS-Box"/>
    <property type="match status" value="1"/>
</dbReference>
<keyword evidence="5" id="KW-0156">Chromatin regulator</keyword>
<keyword evidence="3" id="KW-0863">Zinc-finger</keyword>
<gene>
    <name evidence="11" type="ORF">CINCED_3A025541</name>
</gene>
<dbReference type="AlphaFoldDB" id="A0A5E4NPH4"/>
<evidence type="ECO:0000256" key="1">
    <source>
        <dbReference type="ARBA" id="ARBA00007416"/>
    </source>
</evidence>
<dbReference type="EMBL" id="CABPRJ010002377">
    <property type="protein sequence ID" value="VVC44286.1"/>
    <property type="molecule type" value="Genomic_DNA"/>
</dbReference>
<proteinExistence type="inferred from homology"/>
<keyword evidence="4" id="KW-0862">Zinc</keyword>
<dbReference type="GO" id="GO:0008270">
    <property type="term" value="F:zinc ion binding"/>
    <property type="evidence" value="ECO:0007669"/>
    <property type="project" value="UniProtKB-KW"/>
</dbReference>
<comment type="similarity">
    <text evidence="1">Belongs to the VEFS (VRN2-EMF2-FIS2-SU(Z)12) family.</text>
</comment>
<feature type="compositionally biased region" description="Basic and acidic residues" evidence="8">
    <location>
        <begin position="709"/>
        <end position="722"/>
    </location>
</feature>
<accession>A0A5E4NPH4</accession>
<protein>
    <submittedName>
        <fullName evidence="11">Polycomb protein, VEFS-Box</fullName>
    </submittedName>
</protein>
<evidence type="ECO:0000256" key="6">
    <source>
        <dbReference type="ARBA" id="ARBA00023015"/>
    </source>
</evidence>
<organism evidence="11 12">
    <name type="scientific">Cinara cedri</name>
    <dbReference type="NCBI Taxonomy" id="506608"/>
    <lineage>
        <taxon>Eukaryota</taxon>
        <taxon>Metazoa</taxon>
        <taxon>Ecdysozoa</taxon>
        <taxon>Arthropoda</taxon>
        <taxon>Hexapoda</taxon>
        <taxon>Insecta</taxon>
        <taxon>Pterygota</taxon>
        <taxon>Neoptera</taxon>
        <taxon>Paraneoptera</taxon>
        <taxon>Hemiptera</taxon>
        <taxon>Sternorrhyncha</taxon>
        <taxon>Aphidomorpha</taxon>
        <taxon>Aphidoidea</taxon>
        <taxon>Aphididae</taxon>
        <taxon>Lachninae</taxon>
        <taxon>Cinara</taxon>
    </lineage>
</organism>
<evidence type="ECO:0000256" key="7">
    <source>
        <dbReference type="ARBA" id="ARBA00023163"/>
    </source>
</evidence>
<evidence type="ECO:0000256" key="4">
    <source>
        <dbReference type="ARBA" id="ARBA00022833"/>
    </source>
</evidence>
<dbReference type="GO" id="GO:0031490">
    <property type="term" value="F:chromatin DNA binding"/>
    <property type="evidence" value="ECO:0007669"/>
    <property type="project" value="TreeGrafter"/>
</dbReference>
<feature type="region of interest" description="Disordered" evidence="8">
    <location>
        <begin position="314"/>
        <end position="338"/>
    </location>
</feature>
<reference evidence="11 12" key="1">
    <citation type="submission" date="2019-08" db="EMBL/GenBank/DDBJ databases">
        <authorList>
            <person name="Alioto T."/>
            <person name="Alioto T."/>
            <person name="Gomez Garrido J."/>
        </authorList>
    </citation>
    <scope>NUCLEOTIDE SEQUENCE [LARGE SCALE GENOMIC DNA]</scope>
</reference>
<feature type="compositionally biased region" description="Polar residues" evidence="8">
    <location>
        <begin position="723"/>
        <end position="732"/>
    </location>
</feature>
<dbReference type="InterPro" id="IPR019135">
    <property type="entry name" value="Polycomb_protein_VEFS-Box"/>
</dbReference>
<dbReference type="InterPro" id="IPR057540">
    <property type="entry name" value="Znf_SUZ12"/>
</dbReference>
<keyword evidence="12" id="KW-1185">Reference proteome</keyword>
<feature type="region of interest" description="Disordered" evidence="8">
    <location>
        <begin position="202"/>
        <end position="223"/>
    </location>
</feature>
<evidence type="ECO:0000313" key="11">
    <source>
        <dbReference type="EMBL" id="VVC44286.1"/>
    </source>
</evidence>
<name>A0A5E4NPH4_9HEMI</name>
<feature type="compositionally biased region" description="Polar residues" evidence="8">
    <location>
        <begin position="686"/>
        <end position="708"/>
    </location>
</feature>
<feature type="compositionally biased region" description="Basic and acidic residues" evidence="8">
    <location>
        <begin position="733"/>
        <end position="756"/>
    </location>
</feature>
<dbReference type="GO" id="GO:0006325">
    <property type="term" value="P:chromatin organization"/>
    <property type="evidence" value="ECO:0007669"/>
    <property type="project" value="UniProtKB-KW"/>
</dbReference>
<feature type="domain" description="Polycomb protein SUZ12-like zinc finger" evidence="10">
    <location>
        <begin position="345"/>
        <end position="411"/>
    </location>
</feature>
<dbReference type="CDD" id="cd21750">
    <property type="entry name" value="ZnB-Zn_SUZ12"/>
    <property type="match status" value="1"/>
</dbReference>
<dbReference type="Pfam" id="PF23320">
    <property type="entry name" value="Zn_SUZ12"/>
    <property type="match status" value="1"/>
</dbReference>
<evidence type="ECO:0000256" key="8">
    <source>
        <dbReference type="SAM" id="MobiDB-lite"/>
    </source>
</evidence>
<evidence type="ECO:0000313" key="12">
    <source>
        <dbReference type="Proteomes" id="UP000325440"/>
    </source>
</evidence>